<proteinExistence type="predicted"/>
<sequence>MSTLGTEDSRARAMHIISAVTNPARRFKELGDVTDVHAATWRSFWIREGAVPSGAMLEGLAKNWPQYAFWLLTGITDPEAGHVAPPSAADDLIEPDNEESPIANAYFQHQLARRSNRKERLDLSALEPDYEAIMKLMGPMAEPKSRTAKGAKIDLSVLDQPLDPIYEQKFNKAKALFHELKEQKYQDRLAELRSQKKAR</sequence>
<organism evidence="1 2">
    <name type="scientific">Pandoraea fibrosis</name>
    <dbReference type="NCBI Taxonomy" id="1891094"/>
    <lineage>
        <taxon>Bacteria</taxon>
        <taxon>Pseudomonadati</taxon>
        <taxon>Pseudomonadota</taxon>
        <taxon>Betaproteobacteria</taxon>
        <taxon>Burkholderiales</taxon>
        <taxon>Burkholderiaceae</taxon>
        <taxon>Pandoraea</taxon>
    </lineage>
</organism>
<accession>A0ABX6HMS4</accession>
<name>A0ABX6HMS4_9BURK</name>
<dbReference type="EMBL" id="CP047385">
    <property type="protein sequence ID" value="QHF12185.1"/>
    <property type="molecule type" value="Genomic_DNA"/>
</dbReference>
<dbReference type="RefSeq" id="WP_039375202.1">
    <property type="nucleotide sequence ID" value="NZ_CP047385.1"/>
</dbReference>
<reference evidence="1 2" key="1">
    <citation type="journal article" date="2015" name="Genome Announc.">
        <title>Genome Sequences of Two Pandoraea pnomenusa Isolates Recovered 11 Months Apart from a Cystic Fibrosis Patient.</title>
        <authorList>
            <person name="Ee R."/>
            <person name="Ambrose M."/>
            <person name="Lazenby J."/>
            <person name="Williams P."/>
            <person name="Chan K.G."/>
            <person name="Roddam L."/>
        </authorList>
    </citation>
    <scope>NUCLEOTIDE SEQUENCE [LARGE SCALE GENOMIC DNA]</scope>
    <source>
        <strain evidence="1 2">6399</strain>
    </source>
</reference>
<dbReference type="Proteomes" id="UP000035080">
    <property type="component" value="Chromosome"/>
</dbReference>
<evidence type="ECO:0008006" key="3">
    <source>
        <dbReference type="Google" id="ProtNLM"/>
    </source>
</evidence>
<protein>
    <recommendedName>
        <fullName evidence="3">XRE family transcriptional regulator</fullName>
    </recommendedName>
</protein>
<evidence type="ECO:0000313" key="2">
    <source>
        <dbReference type="Proteomes" id="UP000035080"/>
    </source>
</evidence>
<dbReference type="InterPro" id="IPR010982">
    <property type="entry name" value="Lambda_DNA-bd_dom_sf"/>
</dbReference>
<dbReference type="Gene3D" id="1.10.260.40">
    <property type="entry name" value="lambda repressor-like DNA-binding domains"/>
    <property type="match status" value="1"/>
</dbReference>
<keyword evidence="2" id="KW-1185">Reference proteome</keyword>
<gene>
    <name evidence="1" type="ORF">PI93_005610</name>
</gene>
<evidence type="ECO:0000313" key="1">
    <source>
        <dbReference type="EMBL" id="QHF12185.1"/>
    </source>
</evidence>